<dbReference type="AlphaFoldDB" id="A5LFW2"/>
<proteinExistence type="evidence at transcript level"/>
<dbReference type="EMBL" id="AB168562">
    <property type="protein sequence ID" value="BAF63647.1"/>
    <property type="molecule type" value="mRNA"/>
</dbReference>
<reference evidence="1" key="1">
    <citation type="journal article" date="2005" name="Mol. Biol. Evol.">
        <title>Substitution rate and structural divergence of 5'UTR evolution: comparative analysis between human and cynomolgus monkey cDNAs.</title>
        <authorList>
            <person name="Osada N."/>
            <person name="Hirata M."/>
            <person name="Tanuma R."/>
            <person name="Kusuda J."/>
            <person name="Hida M."/>
            <person name="Suzuki Y."/>
            <person name="Sugano S."/>
            <person name="Gojobori T."/>
            <person name="Shen C.K."/>
            <person name="Wu C.I."/>
            <person name="Hashimoto K."/>
        </authorList>
    </citation>
    <scope>NUCLEOTIDE SEQUENCE</scope>
</reference>
<reference evidence="1" key="2">
    <citation type="submission" date="2005-06" db="EMBL/GenBank/DDBJ databases">
        <title>DNA sequences of macaque genes expressed in brain or testis and its evolutionary implications.</title>
        <authorList>
            <consortium name="International consortium for macaque cDNA sequencing and analysis"/>
        </authorList>
    </citation>
    <scope>NUCLEOTIDE SEQUENCE</scope>
</reference>
<protein>
    <submittedName>
        <fullName evidence="1">Testis cDNA clone: QtsA-13048</fullName>
    </submittedName>
</protein>
<name>A5LFW2_MACFA</name>
<organism evidence="1">
    <name type="scientific">Macaca fascicularis</name>
    <name type="common">Crab-eating macaque</name>
    <name type="synonym">Cynomolgus monkey</name>
    <dbReference type="NCBI Taxonomy" id="9541"/>
    <lineage>
        <taxon>Eukaryota</taxon>
        <taxon>Metazoa</taxon>
        <taxon>Chordata</taxon>
        <taxon>Craniata</taxon>
        <taxon>Vertebrata</taxon>
        <taxon>Euteleostomi</taxon>
        <taxon>Mammalia</taxon>
        <taxon>Eutheria</taxon>
        <taxon>Euarchontoglires</taxon>
        <taxon>Primates</taxon>
        <taxon>Haplorrhini</taxon>
        <taxon>Catarrhini</taxon>
        <taxon>Cercopithecidae</taxon>
        <taxon>Cercopithecinae</taxon>
        <taxon>Macaca</taxon>
    </lineage>
</organism>
<evidence type="ECO:0000313" key="1">
    <source>
        <dbReference type="EMBL" id="BAF63647.1"/>
    </source>
</evidence>
<sequence length="93" mass="11104">MICRIKINQWPLIKVLVKWTCSLHGSSVFRDLVQVIPLTRFIRESYCFIYGIVRVQRFLLSAAAAILPLKIECKPYFFKFFFLMEENFFFNLS</sequence>
<accession>A5LFW2</accession>